<dbReference type="InterPro" id="IPR010935">
    <property type="entry name" value="SMC_hinge"/>
</dbReference>
<dbReference type="InterPro" id="IPR036277">
    <property type="entry name" value="SMC_hinge_sf"/>
</dbReference>
<evidence type="ECO:0000256" key="4">
    <source>
        <dbReference type="ARBA" id="ARBA00023054"/>
    </source>
</evidence>
<evidence type="ECO:0000256" key="7">
    <source>
        <dbReference type="SAM" id="MobiDB-lite"/>
    </source>
</evidence>
<dbReference type="HAMAP" id="MF_01894">
    <property type="entry name" value="Smc_prok"/>
    <property type="match status" value="1"/>
</dbReference>
<evidence type="ECO:0000256" key="6">
    <source>
        <dbReference type="SAM" id="Coils"/>
    </source>
</evidence>
<dbReference type="Gene3D" id="3.40.50.300">
    <property type="entry name" value="P-loop containing nucleotide triphosphate hydrolases"/>
    <property type="match status" value="2"/>
</dbReference>
<dbReference type="AlphaFoldDB" id="A0A3B1B7D5"/>
<sequence>MILYLSPMQLTKLKLSGFKSFVDPTTVPMPSQLIGVVGPNGCGKSNIIDAVRWVMGESSAKHLRGDSMADVIFNGSSSRKPVGQATVELVFDNSDAAVGGQYAQYNEIAIKRTVTRDGQSVYHLNGARCRRRDITDIFLGTGLGPRSYSIIEQGTISRIIEAKPEDMRVFLEEAAGISKYKERRRETENRMRHTRENLDRLSDLRDELGKQLNRLQRQARTAERYKELREEERLIKAQLQALRWAVLNEQAEVAENRISEQEIEQESAIAKQRNTEAEIEKQRSLQTESSDKFNEVQSRFYSVGADIARLEQSLQHAKERRQQQQQDLSQLEKDGQEAQGHQGADNKRIEDIQAQLSQLEPQLQQLEETEHLSTQCLAEAEEAMQSWQAEWETFNQQAAEPAQQAEVERTRIIHLEQKLSRLQQRLEKVQQELGQQSPEQLQQEVEQLQQQQAELDERLQQQQARLTEKQQQIRELRESGHSTNSQLDQARGELQNMRGRSASLEALQQAALGKEKGAVSEWLQGQQLQDAPRLAEELEVSAGWERAVECVLGSHLEAVCVSEVDPLVSMLDELKEGTLNLFDISANVAAAEYSKASPLTDKVSASWSLAPLLGGIYAADTFNEALNLRSQLAAGESIVTQDGIWLGANWLRVVRDTDEKAGVLHREQELKTLAAKIDTQQQSVQMLQAQLETEREKLHEVEQGRDSAQLEFNQTNRALADNRSELSVHTARIEQIKSRQQNLQQEMSDAREEAETDTMELQTTRGRLQVALDRMTGLENQRAELIAQRDQRQETLQQARSKAQEDRHMAQEIKIRAQTLQTELNSTEQALQRMQSQISQLSARREELQLAISESETPIAEMATELEQRLERRVLVENEKQEARAIVEAIEHELRQLEDARGQAEQAVEAVRHALEDIRIGMQEVKVRRQTLDEQIAESGFSLAELQQGMPEEANETQWHNNVETLAQKISRLGPINLAAIEEYEQQSERKQYLDAQNDDLSEALETLEAVIHKIDKETRTRFKETFDKVNAGLKRLFPRLFGGGHAYLELTGDDLLDTGVTVMARPPGKRNSTIHLLSGGEKAMTAVALVFSIFELNPAPFCMLDEVDAPLDDANVTRYCEMLKEMSVQTQFIFITHNKVTMEVAQQLTGVTMHEPGVSRMVAVDVDEAVELAAV</sequence>
<keyword evidence="3" id="KW-0067">ATP-binding</keyword>
<dbReference type="GO" id="GO:0016887">
    <property type="term" value="F:ATP hydrolysis activity"/>
    <property type="evidence" value="ECO:0007669"/>
    <property type="project" value="InterPro"/>
</dbReference>
<dbReference type="PIRSF" id="PIRSF005719">
    <property type="entry name" value="SMC"/>
    <property type="match status" value="1"/>
</dbReference>
<dbReference type="InterPro" id="IPR003395">
    <property type="entry name" value="RecF/RecN/SMC_N"/>
</dbReference>
<protein>
    <submittedName>
        <fullName evidence="10">Chromosome partition protein smc</fullName>
    </submittedName>
</protein>
<name>A0A3B1B7D5_9ZZZZ</name>
<dbReference type="GO" id="GO:0005524">
    <property type="term" value="F:ATP binding"/>
    <property type="evidence" value="ECO:0007669"/>
    <property type="project" value="UniProtKB-KW"/>
</dbReference>
<dbReference type="GO" id="GO:0005694">
    <property type="term" value="C:chromosome"/>
    <property type="evidence" value="ECO:0007669"/>
    <property type="project" value="InterPro"/>
</dbReference>
<evidence type="ECO:0000256" key="3">
    <source>
        <dbReference type="ARBA" id="ARBA00022840"/>
    </source>
</evidence>
<dbReference type="NCBIfam" id="TIGR02168">
    <property type="entry name" value="SMC_prok_B"/>
    <property type="match status" value="1"/>
</dbReference>
<feature type="region of interest" description="Disordered" evidence="7">
    <location>
        <begin position="314"/>
        <end position="344"/>
    </location>
</feature>
<feature type="coiled-coil region" evidence="6">
    <location>
        <begin position="670"/>
        <end position="917"/>
    </location>
</feature>
<dbReference type="GO" id="GO:0007062">
    <property type="term" value="P:sister chromatid cohesion"/>
    <property type="evidence" value="ECO:0007669"/>
    <property type="project" value="InterPro"/>
</dbReference>
<feature type="coiled-coil region" evidence="6">
    <location>
        <begin position="991"/>
        <end position="1018"/>
    </location>
</feature>
<dbReference type="GO" id="GO:0003677">
    <property type="term" value="F:DNA binding"/>
    <property type="evidence" value="ECO:0007669"/>
    <property type="project" value="UniProtKB-KW"/>
</dbReference>
<evidence type="ECO:0000256" key="5">
    <source>
        <dbReference type="ARBA" id="ARBA00023125"/>
    </source>
</evidence>
<keyword evidence="5" id="KW-0238">DNA-binding</keyword>
<reference evidence="10" key="1">
    <citation type="submission" date="2018-06" db="EMBL/GenBank/DDBJ databases">
        <authorList>
            <person name="Zhirakovskaya E."/>
        </authorList>
    </citation>
    <scope>NUCLEOTIDE SEQUENCE</scope>
</reference>
<dbReference type="GO" id="GO:0030261">
    <property type="term" value="P:chromosome condensation"/>
    <property type="evidence" value="ECO:0007669"/>
    <property type="project" value="InterPro"/>
</dbReference>
<evidence type="ECO:0000259" key="8">
    <source>
        <dbReference type="Pfam" id="PF02463"/>
    </source>
</evidence>
<dbReference type="InterPro" id="IPR027417">
    <property type="entry name" value="P-loop_NTPase"/>
</dbReference>
<dbReference type="InterPro" id="IPR011890">
    <property type="entry name" value="SMC_prok"/>
</dbReference>
<feature type="domain" description="RecF/RecN/SMC N-terminal" evidence="8">
    <location>
        <begin position="10"/>
        <end position="1160"/>
    </location>
</feature>
<dbReference type="SUPFAM" id="SSF52540">
    <property type="entry name" value="P-loop containing nucleoside triphosphate hydrolases"/>
    <property type="match status" value="2"/>
</dbReference>
<keyword evidence="1" id="KW-0963">Cytoplasm</keyword>
<feature type="domain" description="SMC hinge" evidence="9">
    <location>
        <begin position="531"/>
        <end position="628"/>
    </location>
</feature>
<dbReference type="Pfam" id="PF02463">
    <property type="entry name" value="SMC_N"/>
    <property type="match status" value="1"/>
</dbReference>
<dbReference type="CDD" id="cd03278">
    <property type="entry name" value="ABC_SMC_barmotin"/>
    <property type="match status" value="2"/>
</dbReference>
<dbReference type="PANTHER" id="PTHR43977">
    <property type="entry name" value="STRUCTURAL MAINTENANCE OF CHROMOSOMES PROTEIN 3"/>
    <property type="match status" value="1"/>
</dbReference>
<dbReference type="InterPro" id="IPR024704">
    <property type="entry name" value="SMC"/>
</dbReference>
<accession>A0A3B1B7D5</accession>
<dbReference type="SUPFAM" id="SSF75553">
    <property type="entry name" value="Smc hinge domain"/>
    <property type="match status" value="1"/>
</dbReference>
<organism evidence="10">
    <name type="scientific">hydrothermal vent metagenome</name>
    <dbReference type="NCBI Taxonomy" id="652676"/>
    <lineage>
        <taxon>unclassified sequences</taxon>
        <taxon>metagenomes</taxon>
        <taxon>ecological metagenomes</taxon>
    </lineage>
</organism>
<dbReference type="EMBL" id="UOFY01000015">
    <property type="protein sequence ID" value="VAX07308.1"/>
    <property type="molecule type" value="Genomic_DNA"/>
</dbReference>
<keyword evidence="4 6" id="KW-0175">Coiled coil</keyword>
<keyword evidence="2" id="KW-0547">Nucleotide-binding</keyword>
<gene>
    <name evidence="10" type="ORF">MNBD_GAMMA25-2624</name>
</gene>
<evidence type="ECO:0000259" key="9">
    <source>
        <dbReference type="Pfam" id="PF06470"/>
    </source>
</evidence>
<evidence type="ECO:0000256" key="1">
    <source>
        <dbReference type="ARBA" id="ARBA00022490"/>
    </source>
</evidence>
<evidence type="ECO:0000313" key="10">
    <source>
        <dbReference type="EMBL" id="VAX07308.1"/>
    </source>
</evidence>
<feature type="coiled-coil region" evidence="6">
    <location>
        <begin position="177"/>
        <end position="280"/>
    </location>
</feature>
<dbReference type="Pfam" id="PF06470">
    <property type="entry name" value="SMC_hinge"/>
    <property type="match status" value="1"/>
</dbReference>
<evidence type="ECO:0000256" key="2">
    <source>
        <dbReference type="ARBA" id="ARBA00022741"/>
    </source>
</evidence>
<proteinExistence type="inferred from homology"/>